<dbReference type="EMBL" id="CP126980">
    <property type="protein sequence ID" value="WIM95554.1"/>
    <property type="molecule type" value="Genomic_DNA"/>
</dbReference>
<dbReference type="Proteomes" id="UP001240150">
    <property type="component" value="Chromosome"/>
</dbReference>
<keyword evidence="2" id="KW-1185">Reference proteome</keyword>
<organism evidence="1 2">
    <name type="scientific">Actinoplanes oblitus</name>
    <dbReference type="NCBI Taxonomy" id="3040509"/>
    <lineage>
        <taxon>Bacteria</taxon>
        <taxon>Bacillati</taxon>
        <taxon>Actinomycetota</taxon>
        <taxon>Actinomycetes</taxon>
        <taxon>Micromonosporales</taxon>
        <taxon>Micromonosporaceae</taxon>
        <taxon>Actinoplanes</taxon>
    </lineage>
</organism>
<gene>
    <name evidence="1" type="ORF">ACTOB_007671</name>
</gene>
<protein>
    <submittedName>
        <fullName evidence="1">Uncharacterized protein</fullName>
    </submittedName>
</protein>
<sequence length="258" mass="29069">MLRYFQQMADGLREAEEPARLPPPPPSQPNLTVQVESRDACFPFEVRLLVRYAVLDHAVTENPFAVATAGVLRRARTVARDHKITETVLLSGELEIALSKRLEVDATGVVAWASCLQVSANEQLREAVWRYEALRRQETMRVWSREAEEAEIAYLGRLLDDPSRATAWWFRRNPEAIQQLPEIARTFKALRAELAGSDDLGTGDGGDGWDGIFADFQRRADPAARLLLAHQLHQVFVEHQLADLADRARLLDGNPPVR</sequence>
<evidence type="ECO:0000313" key="2">
    <source>
        <dbReference type="Proteomes" id="UP001240150"/>
    </source>
</evidence>
<accession>A0ABY8WCG7</accession>
<proteinExistence type="predicted"/>
<dbReference type="RefSeq" id="WP_284916870.1">
    <property type="nucleotide sequence ID" value="NZ_CP126980.1"/>
</dbReference>
<evidence type="ECO:0000313" key="1">
    <source>
        <dbReference type="EMBL" id="WIM95554.1"/>
    </source>
</evidence>
<name>A0ABY8WCG7_9ACTN</name>
<reference evidence="1 2" key="1">
    <citation type="submission" date="2023-06" db="EMBL/GenBank/DDBJ databases">
        <authorList>
            <person name="Yushchuk O."/>
            <person name="Binda E."/>
            <person name="Ruckert-Reed C."/>
            <person name="Fedorenko V."/>
            <person name="Kalinowski J."/>
            <person name="Marinelli F."/>
        </authorList>
    </citation>
    <scope>NUCLEOTIDE SEQUENCE [LARGE SCALE GENOMIC DNA]</scope>
    <source>
        <strain evidence="1 2">NRRL 3884</strain>
    </source>
</reference>